<dbReference type="AlphaFoldDB" id="A0A412G3M5"/>
<sequence length="374" mass="42661">MKKFKIIFQALFRRLLAHWKKPSAPVVSPSAAPLPSLPVFPFPVHSGDLVWCLMPLPQKELDQIPEGHQIRPYWIAAVKTDHVTGFYCSSKPIKKCPAASQFVISNAVTQIRDTHVDLRRIFRIPVANLIEPICSVPAVVQNQANKRLILQHRQNQNRPAFRFPVPLIPAPGDLLHSRGLILDCSEQSCTIVPRCNPNAESAVGGRINNRVFYFNARQTQTLPLFKLTANDIAGLADWELLSRIRLENRKARSRTSPPKHKQNAYVRKPAPFACGQILEEWGGQQYVFLCATRTHRYGYVYDDFMPDKLVCLKSDLIVTPERLPEDQLNDDLEALIEVQENPQMIQLLRQVQKQKDLPFPFLRSTPPRYRISAV</sequence>
<dbReference type="GeneID" id="83015117"/>
<evidence type="ECO:0000313" key="2">
    <source>
        <dbReference type="Proteomes" id="UP000284178"/>
    </source>
</evidence>
<protein>
    <submittedName>
        <fullName evidence="1">Uncharacterized protein</fullName>
    </submittedName>
</protein>
<organism evidence="1 2">
    <name type="scientific">Holdemania filiformis</name>
    <dbReference type="NCBI Taxonomy" id="61171"/>
    <lineage>
        <taxon>Bacteria</taxon>
        <taxon>Bacillati</taxon>
        <taxon>Bacillota</taxon>
        <taxon>Erysipelotrichia</taxon>
        <taxon>Erysipelotrichales</taxon>
        <taxon>Erysipelotrichaceae</taxon>
        <taxon>Holdemania</taxon>
    </lineage>
</organism>
<dbReference type="RefSeq" id="WP_117894609.1">
    <property type="nucleotide sequence ID" value="NZ_CABJCV010000006.1"/>
</dbReference>
<name>A0A412G3M5_9FIRM</name>
<dbReference type="EMBL" id="QRUP01000006">
    <property type="protein sequence ID" value="RGR75120.1"/>
    <property type="molecule type" value="Genomic_DNA"/>
</dbReference>
<keyword evidence="2" id="KW-1185">Reference proteome</keyword>
<accession>A0A412G3M5</accession>
<dbReference type="Proteomes" id="UP000284178">
    <property type="component" value="Unassembled WGS sequence"/>
</dbReference>
<proteinExistence type="predicted"/>
<reference evidence="1 2" key="1">
    <citation type="submission" date="2018-08" db="EMBL/GenBank/DDBJ databases">
        <title>A genome reference for cultivated species of the human gut microbiota.</title>
        <authorList>
            <person name="Zou Y."/>
            <person name="Xue W."/>
            <person name="Luo G."/>
        </authorList>
    </citation>
    <scope>NUCLEOTIDE SEQUENCE [LARGE SCALE GENOMIC DNA]</scope>
    <source>
        <strain evidence="1 2">AF24-29</strain>
    </source>
</reference>
<gene>
    <name evidence="1" type="ORF">DWY25_06825</name>
</gene>
<evidence type="ECO:0000313" key="1">
    <source>
        <dbReference type="EMBL" id="RGR75120.1"/>
    </source>
</evidence>
<comment type="caution">
    <text evidence="1">The sequence shown here is derived from an EMBL/GenBank/DDBJ whole genome shotgun (WGS) entry which is preliminary data.</text>
</comment>